<dbReference type="GO" id="GO:0005524">
    <property type="term" value="F:ATP binding"/>
    <property type="evidence" value="ECO:0007669"/>
    <property type="project" value="UniProtKB-UniRule"/>
</dbReference>
<dbReference type="InterPro" id="IPR004443">
    <property type="entry name" value="YjeF_N_dom"/>
</dbReference>
<evidence type="ECO:0000256" key="5">
    <source>
        <dbReference type="ARBA" id="ARBA00022723"/>
    </source>
</evidence>
<evidence type="ECO:0000256" key="19">
    <source>
        <dbReference type="PIRNR" id="PIRNR017184"/>
    </source>
</evidence>
<dbReference type="SUPFAM" id="SSF64153">
    <property type="entry name" value="YjeF N-terminal domain-like"/>
    <property type="match status" value="1"/>
</dbReference>
<evidence type="ECO:0000256" key="15">
    <source>
        <dbReference type="ARBA" id="ARBA00048238"/>
    </source>
</evidence>
<dbReference type="Proteomes" id="UP000607397">
    <property type="component" value="Unassembled WGS sequence"/>
</dbReference>
<dbReference type="InterPro" id="IPR000631">
    <property type="entry name" value="CARKD"/>
</dbReference>
<evidence type="ECO:0000256" key="11">
    <source>
        <dbReference type="ARBA" id="ARBA00023235"/>
    </source>
</evidence>
<evidence type="ECO:0000256" key="16">
    <source>
        <dbReference type="ARBA" id="ARBA00049209"/>
    </source>
</evidence>
<name>A0A8K2A7Y9_9CYAN</name>
<feature type="binding site" evidence="17">
    <location>
        <position position="466"/>
    </location>
    <ligand>
        <name>(6S)-NADPHX</name>
        <dbReference type="ChEBI" id="CHEBI:64076"/>
    </ligand>
</feature>
<evidence type="ECO:0000259" key="21">
    <source>
        <dbReference type="PROSITE" id="PS51385"/>
    </source>
</evidence>
<comment type="function">
    <text evidence="14 19">Bifunctional enzyme that catalyzes the epimerization of the S- and R-forms of NAD(P)HX and the dehydration of the S-form of NAD(P)HX at the expense of ADP, which is converted to AMP. This allows the repair of both epimers of NAD(P)HX, a damaged form of NAD(P)H that is a result of enzymatic or heat-dependent hydration.</text>
</comment>
<dbReference type="PROSITE" id="PS51385">
    <property type="entry name" value="YJEF_N"/>
    <property type="match status" value="1"/>
</dbReference>
<keyword evidence="6 17" id="KW-0547">Nucleotide-binding</keyword>
<comment type="subunit">
    <text evidence="17">Homotetramer.</text>
</comment>
<comment type="similarity">
    <text evidence="3 19">In the N-terminal section; belongs to the NnrE/AIBP family.</text>
</comment>
<dbReference type="RefSeq" id="WP_161825908.1">
    <property type="nucleotide sequence ID" value="NZ_WVIC01000026.1"/>
</dbReference>
<dbReference type="EC" id="5.1.99.6" evidence="19"/>
<keyword evidence="9 18" id="KW-0630">Potassium</keyword>
<evidence type="ECO:0000256" key="2">
    <source>
        <dbReference type="ARBA" id="ARBA00000909"/>
    </source>
</evidence>
<dbReference type="HAMAP" id="MF_01965">
    <property type="entry name" value="NADHX_dehydratase"/>
    <property type="match status" value="1"/>
</dbReference>
<dbReference type="HAMAP" id="MF_01966">
    <property type="entry name" value="NADHX_epimerase"/>
    <property type="match status" value="1"/>
</dbReference>
<comment type="similarity">
    <text evidence="4 19">In the C-terminal section; belongs to the NnrD/CARKD family.</text>
</comment>
<dbReference type="GO" id="GO:0110051">
    <property type="term" value="P:metabolite repair"/>
    <property type="evidence" value="ECO:0007669"/>
    <property type="project" value="TreeGrafter"/>
</dbReference>
<feature type="binding site" evidence="17">
    <location>
        <position position="402"/>
    </location>
    <ligand>
        <name>(6S)-NADPHX</name>
        <dbReference type="ChEBI" id="CHEBI:64076"/>
    </ligand>
</feature>
<feature type="binding site" evidence="18">
    <location>
        <position position="173"/>
    </location>
    <ligand>
        <name>K(+)</name>
        <dbReference type="ChEBI" id="CHEBI:29103"/>
    </ligand>
</feature>
<comment type="function">
    <text evidence="17">Catalyzes the dehydration of the S-form of NAD(P)HX at the expense of ADP, which is converted to AMP. Together with NAD(P)HX epimerase, which catalyzes the epimerization of the S- and R-forms, the enzyme allows the repair of both epimers of NAD(P)HX, a damaged form of NAD(P)H that is a result of enzymatic or heat-dependent hydration.</text>
</comment>
<keyword evidence="11 18" id="KW-0413">Isomerase</keyword>
<dbReference type="EMBL" id="WVIC01000026">
    <property type="protein sequence ID" value="NCJ07429.1"/>
    <property type="molecule type" value="Genomic_DNA"/>
</dbReference>
<comment type="function">
    <text evidence="18">Catalyzes the epimerization of the S- and R-forms of NAD(P)HX, a damaged form of NAD(P)H that is a result of enzymatic or heat-dependent hydration. This is a prerequisite for the S-specific NAD(P)H-hydrate dehydratase to allow the repair of both epimers of NAD(P)HX.</text>
</comment>
<keyword evidence="23" id="KW-1185">Reference proteome</keyword>
<evidence type="ECO:0000256" key="14">
    <source>
        <dbReference type="ARBA" id="ARBA00025153"/>
    </source>
</evidence>
<evidence type="ECO:0000256" key="13">
    <source>
        <dbReference type="ARBA" id="ARBA00023268"/>
    </source>
</evidence>
<comment type="catalytic activity">
    <reaction evidence="1 18 19">
        <text>(6R)-NADHX = (6S)-NADHX</text>
        <dbReference type="Rhea" id="RHEA:32215"/>
        <dbReference type="ChEBI" id="CHEBI:64074"/>
        <dbReference type="ChEBI" id="CHEBI:64075"/>
        <dbReference type="EC" id="5.1.99.6"/>
    </reaction>
</comment>
<dbReference type="Gene3D" id="3.40.1190.20">
    <property type="match status" value="1"/>
</dbReference>
<dbReference type="Pfam" id="PF03853">
    <property type="entry name" value="YjeF_N"/>
    <property type="match status" value="1"/>
</dbReference>
<keyword evidence="10 17" id="KW-0520">NAD</keyword>
<keyword evidence="13" id="KW-0511">Multifunctional enzyme</keyword>
<dbReference type="AlphaFoldDB" id="A0A8K2A7Y9"/>
<comment type="similarity">
    <text evidence="17">Belongs to the NnrD/CARKD family.</text>
</comment>
<dbReference type="CDD" id="cd01171">
    <property type="entry name" value="YXKO-related"/>
    <property type="match status" value="1"/>
</dbReference>
<evidence type="ECO:0000256" key="1">
    <source>
        <dbReference type="ARBA" id="ARBA00000013"/>
    </source>
</evidence>
<evidence type="ECO:0000256" key="7">
    <source>
        <dbReference type="ARBA" id="ARBA00022840"/>
    </source>
</evidence>
<keyword evidence="8 17" id="KW-0521">NADP</keyword>
<evidence type="ECO:0000313" key="23">
    <source>
        <dbReference type="Proteomes" id="UP000607397"/>
    </source>
</evidence>
<dbReference type="Gene3D" id="3.40.50.10260">
    <property type="entry name" value="YjeF N-terminal domain"/>
    <property type="match status" value="1"/>
</dbReference>
<feature type="domain" description="YjeF N-terminal" evidence="21">
    <location>
        <begin position="27"/>
        <end position="227"/>
    </location>
</feature>
<evidence type="ECO:0000256" key="6">
    <source>
        <dbReference type="ARBA" id="ARBA00022741"/>
    </source>
</evidence>
<evidence type="ECO:0000256" key="4">
    <source>
        <dbReference type="ARBA" id="ARBA00009524"/>
    </source>
</evidence>
<feature type="binding site" evidence="18">
    <location>
        <position position="77"/>
    </location>
    <ligand>
        <name>K(+)</name>
        <dbReference type="ChEBI" id="CHEBI:29103"/>
    </ligand>
</feature>
<comment type="cofactor">
    <cofactor evidence="18 19">
        <name>K(+)</name>
        <dbReference type="ChEBI" id="CHEBI:29103"/>
    </cofactor>
    <text evidence="18 19">Binds 1 potassium ion per subunit.</text>
</comment>
<dbReference type="PANTHER" id="PTHR12592:SF0">
    <property type="entry name" value="ATP-DEPENDENT (S)-NAD(P)H-HYDRATE DEHYDRATASE"/>
    <property type="match status" value="1"/>
</dbReference>
<keyword evidence="7 17" id="KW-0067">ATP-binding</keyword>
<comment type="caution">
    <text evidence="22">The sequence shown here is derived from an EMBL/GenBank/DDBJ whole genome shotgun (WGS) entry which is preliminary data.</text>
</comment>
<keyword evidence="5 18" id="KW-0479">Metal-binding</keyword>
<evidence type="ECO:0000256" key="12">
    <source>
        <dbReference type="ARBA" id="ARBA00023239"/>
    </source>
</evidence>
<feature type="binding site" evidence="18">
    <location>
        <begin position="76"/>
        <end position="80"/>
    </location>
    <ligand>
        <name>(6S)-NADPHX</name>
        <dbReference type="ChEBI" id="CHEBI:64076"/>
    </ligand>
</feature>
<comment type="catalytic activity">
    <reaction evidence="15 17 19">
        <text>(6S)-NADHX + ADP = AMP + phosphate + NADH + H(+)</text>
        <dbReference type="Rhea" id="RHEA:32223"/>
        <dbReference type="ChEBI" id="CHEBI:15378"/>
        <dbReference type="ChEBI" id="CHEBI:43474"/>
        <dbReference type="ChEBI" id="CHEBI:57945"/>
        <dbReference type="ChEBI" id="CHEBI:64074"/>
        <dbReference type="ChEBI" id="CHEBI:456215"/>
        <dbReference type="ChEBI" id="CHEBI:456216"/>
        <dbReference type="EC" id="4.2.1.136"/>
    </reaction>
</comment>
<gene>
    <name evidence="17" type="primary">nnrD</name>
    <name evidence="18" type="synonym">nnrE</name>
    <name evidence="22" type="ORF">GS597_13110</name>
</gene>
<evidence type="ECO:0000256" key="9">
    <source>
        <dbReference type="ARBA" id="ARBA00022958"/>
    </source>
</evidence>
<accession>A0A8K2A7Y9</accession>
<reference evidence="22" key="1">
    <citation type="submission" date="2019-12" db="EMBL/GenBank/DDBJ databases">
        <title>High-Quality draft genome sequences of three cyanobacteria isolated from the limestone walls of the Old Cathedral of Coimbra.</title>
        <authorList>
            <person name="Tiago I."/>
            <person name="Soares F."/>
            <person name="Portugal A."/>
        </authorList>
    </citation>
    <scope>NUCLEOTIDE SEQUENCE [LARGE SCALE GENOMIC DNA]</scope>
    <source>
        <strain evidence="22">C</strain>
    </source>
</reference>
<sequence>MDGSTALHTIATTQLKLDTVVVTAAQMQAIESRLFAAGMPVAALMEKVAGLVADWVQARYPLADNARIGVLVGPGHNGGDALVVARELWLNGYEVQVYQPFEQVKELTQHHGQYACHLGIPSVMQVSDLAHCHVLIDGLFGFGLTRDLSGAVAEGVAQINQGSQPVVSIDVPSGLHTDTGEVLGVALRATQTLCLGLWKLGLLQEQALPYVGQVERIDFGIPEADVMAVLGQSPACQRITTRAAMAAGRSLTIAALPLSRPINTHKYRQGHLLMVGGSQTYSGSILLAALGAKATGVGMLSVAVPESLKPGLVAQIPDALVIGCPETQQGAIARLPDGFDLRHFQAIAYGPGVTCETDAVLHQLWHCECPLVLDADGLNLLAQLGTVPQLQKRQSATILTPHLGEFKGLFPAVSAPCHTGLAQIAAQQSGAWVLLKGARTVVANPEGRVWINPESTPALARGGSGDVLTGVLGGTLAQFSEADLSAPVCSAVWWHAQAGIWAAQQRTVMGVDALTLAHSLIPALTHWQA</sequence>
<dbReference type="PROSITE" id="PS51383">
    <property type="entry name" value="YJEF_C_3"/>
    <property type="match status" value="1"/>
</dbReference>
<dbReference type="NCBIfam" id="TIGR00197">
    <property type="entry name" value="yjeF_nterm"/>
    <property type="match status" value="1"/>
</dbReference>
<evidence type="ECO:0000259" key="20">
    <source>
        <dbReference type="PROSITE" id="PS51383"/>
    </source>
</evidence>
<dbReference type="EC" id="4.2.1.136" evidence="19"/>
<feature type="binding site" evidence="17">
    <location>
        <position position="352"/>
    </location>
    <ligand>
        <name>(6S)-NADPHX</name>
        <dbReference type="ChEBI" id="CHEBI:64076"/>
    </ligand>
</feature>
<dbReference type="Pfam" id="PF01256">
    <property type="entry name" value="Carb_kinase"/>
    <property type="match status" value="1"/>
</dbReference>
<evidence type="ECO:0000256" key="8">
    <source>
        <dbReference type="ARBA" id="ARBA00022857"/>
    </source>
</evidence>
<feature type="binding site" evidence="18">
    <location>
        <begin position="141"/>
        <end position="147"/>
    </location>
    <ligand>
        <name>(6S)-NADPHX</name>
        <dbReference type="ChEBI" id="CHEBI:64076"/>
    </ligand>
</feature>
<dbReference type="NCBIfam" id="TIGR00196">
    <property type="entry name" value="yjeF_cterm"/>
    <property type="match status" value="1"/>
</dbReference>
<comment type="catalytic activity">
    <reaction evidence="2 18 19">
        <text>(6R)-NADPHX = (6S)-NADPHX</text>
        <dbReference type="Rhea" id="RHEA:32227"/>
        <dbReference type="ChEBI" id="CHEBI:64076"/>
        <dbReference type="ChEBI" id="CHEBI:64077"/>
        <dbReference type="EC" id="5.1.99.6"/>
    </reaction>
</comment>
<comment type="catalytic activity">
    <reaction evidence="16 17 19">
        <text>(6S)-NADPHX + ADP = AMP + phosphate + NADPH + H(+)</text>
        <dbReference type="Rhea" id="RHEA:32235"/>
        <dbReference type="ChEBI" id="CHEBI:15378"/>
        <dbReference type="ChEBI" id="CHEBI:43474"/>
        <dbReference type="ChEBI" id="CHEBI:57783"/>
        <dbReference type="ChEBI" id="CHEBI:64076"/>
        <dbReference type="ChEBI" id="CHEBI:456215"/>
        <dbReference type="ChEBI" id="CHEBI:456216"/>
        <dbReference type="EC" id="4.2.1.136"/>
    </reaction>
</comment>
<evidence type="ECO:0000256" key="10">
    <source>
        <dbReference type="ARBA" id="ARBA00023027"/>
    </source>
</evidence>
<dbReference type="InterPro" id="IPR029056">
    <property type="entry name" value="Ribokinase-like"/>
</dbReference>
<comment type="cofactor">
    <cofactor evidence="17">
        <name>Mg(2+)</name>
        <dbReference type="ChEBI" id="CHEBI:18420"/>
    </cofactor>
</comment>
<feature type="binding site" evidence="17">
    <location>
        <position position="465"/>
    </location>
    <ligand>
        <name>AMP</name>
        <dbReference type="ChEBI" id="CHEBI:456215"/>
    </ligand>
</feature>
<evidence type="ECO:0000256" key="17">
    <source>
        <dbReference type="HAMAP-Rule" id="MF_01965"/>
    </source>
</evidence>
<dbReference type="GO" id="GO:0052855">
    <property type="term" value="F:ADP-dependent NAD(P)H-hydrate dehydratase activity"/>
    <property type="evidence" value="ECO:0007669"/>
    <property type="project" value="UniProtKB-UniRule"/>
</dbReference>
<evidence type="ECO:0000313" key="22">
    <source>
        <dbReference type="EMBL" id="NCJ07429.1"/>
    </source>
</evidence>
<dbReference type="PROSITE" id="PS01050">
    <property type="entry name" value="YJEF_C_2"/>
    <property type="match status" value="1"/>
</dbReference>
<protein>
    <recommendedName>
        <fullName evidence="19">Bifunctional NAD(P)H-hydrate repair enzyme</fullName>
    </recommendedName>
    <alternativeName>
        <fullName evidence="19">Nicotinamide nucleotide repair protein</fullName>
    </alternativeName>
    <domain>
        <recommendedName>
            <fullName evidence="19">ADP-dependent (S)-NAD(P)H-hydrate dehydratase</fullName>
            <ecNumber evidence="19">4.2.1.136</ecNumber>
        </recommendedName>
        <alternativeName>
            <fullName evidence="19">ADP-dependent NAD(P)HX dehydratase</fullName>
        </alternativeName>
    </domain>
    <domain>
        <recommendedName>
            <fullName evidence="19">NAD(P)H-hydrate epimerase</fullName>
            <ecNumber evidence="19">5.1.99.6</ecNumber>
        </recommendedName>
    </domain>
</protein>
<feature type="binding site" evidence="18">
    <location>
        <position position="137"/>
    </location>
    <ligand>
        <name>K(+)</name>
        <dbReference type="ChEBI" id="CHEBI:29103"/>
    </ligand>
</feature>
<dbReference type="InterPro" id="IPR036652">
    <property type="entry name" value="YjeF_N_dom_sf"/>
</dbReference>
<evidence type="ECO:0000256" key="3">
    <source>
        <dbReference type="ARBA" id="ARBA00006001"/>
    </source>
</evidence>
<evidence type="ECO:0000256" key="18">
    <source>
        <dbReference type="HAMAP-Rule" id="MF_01966"/>
    </source>
</evidence>
<comment type="similarity">
    <text evidence="18">Belongs to the NnrE/AIBP family.</text>
</comment>
<feature type="binding site" evidence="18">
    <location>
        <position position="170"/>
    </location>
    <ligand>
        <name>(6S)-NADPHX</name>
        <dbReference type="ChEBI" id="CHEBI:64076"/>
    </ligand>
</feature>
<dbReference type="GO" id="GO:0046872">
    <property type="term" value="F:metal ion binding"/>
    <property type="evidence" value="ECO:0007669"/>
    <property type="project" value="UniProtKB-UniRule"/>
</dbReference>
<dbReference type="InterPro" id="IPR030677">
    <property type="entry name" value="Nnr"/>
</dbReference>
<dbReference type="PIRSF" id="PIRSF017184">
    <property type="entry name" value="Nnr"/>
    <property type="match status" value="1"/>
</dbReference>
<dbReference type="GO" id="GO:0052856">
    <property type="term" value="F:NAD(P)HX epimerase activity"/>
    <property type="evidence" value="ECO:0007669"/>
    <property type="project" value="UniProtKB-UniRule"/>
</dbReference>
<comment type="caution">
    <text evidence="17">Lacks conserved residue(s) required for the propagation of feature annotation.</text>
</comment>
<dbReference type="SUPFAM" id="SSF53613">
    <property type="entry name" value="Ribokinase-like"/>
    <property type="match status" value="1"/>
</dbReference>
<dbReference type="InterPro" id="IPR017953">
    <property type="entry name" value="Carbohydrate_kinase_pred_CS"/>
</dbReference>
<dbReference type="GO" id="GO:0046496">
    <property type="term" value="P:nicotinamide nucleotide metabolic process"/>
    <property type="evidence" value="ECO:0007669"/>
    <property type="project" value="UniProtKB-UniRule"/>
</dbReference>
<organism evidence="22 23">
    <name type="scientific">Petrachloros mirabilis ULC683</name>
    <dbReference type="NCBI Taxonomy" id="2781853"/>
    <lineage>
        <taxon>Bacteria</taxon>
        <taxon>Bacillati</taxon>
        <taxon>Cyanobacteriota</taxon>
        <taxon>Cyanophyceae</taxon>
        <taxon>Synechococcales</taxon>
        <taxon>Petrachlorosaceae</taxon>
        <taxon>Petrachloros</taxon>
        <taxon>Petrachloros mirabilis</taxon>
    </lineage>
</organism>
<dbReference type="PANTHER" id="PTHR12592">
    <property type="entry name" value="ATP-DEPENDENT (S)-NAD(P)H-HYDRATE DEHYDRATASE FAMILY MEMBER"/>
    <property type="match status" value="1"/>
</dbReference>
<proteinExistence type="inferred from homology"/>
<keyword evidence="12 17" id="KW-0456">Lyase</keyword>
<feature type="domain" description="YjeF C-terminal" evidence="20">
    <location>
        <begin position="249"/>
        <end position="527"/>
    </location>
</feature>
<feature type="binding site" evidence="17">
    <location>
        <begin position="436"/>
        <end position="440"/>
    </location>
    <ligand>
        <name>AMP</name>
        <dbReference type="ChEBI" id="CHEBI:456215"/>
    </ligand>
</feature>